<gene>
    <name evidence="1" type="ORF">MNBD_BACTEROID05-752</name>
</gene>
<dbReference type="GO" id="GO:1904047">
    <property type="term" value="F:S-adenosyl-L-methionine binding"/>
    <property type="evidence" value="ECO:0007669"/>
    <property type="project" value="TreeGrafter"/>
</dbReference>
<accession>A0A3B0U007</accession>
<name>A0A3B0U007_9ZZZZ</name>
<feature type="non-terminal residue" evidence="1">
    <location>
        <position position="220"/>
    </location>
</feature>
<dbReference type="Gene3D" id="3.40.50.12110">
    <property type="match status" value="1"/>
</dbReference>
<proteinExistence type="predicted"/>
<organism evidence="1">
    <name type="scientific">hydrothermal vent metagenome</name>
    <dbReference type="NCBI Taxonomy" id="652676"/>
    <lineage>
        <taxon>unclassified sequences</taxon>
        <taxon>metagenomes</taxon>
        <taxon>ecological metagenomes</taxon>
    </lineage>
</organism>
<dbReference type="PANTHER" id="PTHR37822">
    <property type="entry name" value="SPORE PHOTOPRODUCT LYASE-RELATED"/>
    <property type="match status" value="1"/>
</dbReference>
<dbReference type="EMBL" id="UOEN01000516">
    <property type="protein sequence ID" value="VAW19962.1"/>
    <property type="molecule type" value="Genomic_DNA"/>
</dbReference>
<sequence length="220" mass="25668">MDFLLLKAFVAEKYSYFGDTRKQEIVRLVYEIGKKEKTNFQIILKELSAVSTKYDDLKSFLIQRRFPESSLNSHRNKFPLGKLDLNPQNKVVLHSTKISPKNIYIEEAVKQASLSKRIQKMFSRAQCRTISTYKEFVKSSDYQLKDYNDRLNHFFITHEKYDFFKTCPCSPHSVSCGYHIVNLGSGCAYECTYCYLPAYLNSPGIVLPANIEDFFDEFIH</sequence>
<protein>
    <recommendedName>
        <fullName evidence="2">Spore photoproduct lyase</fullName>
    </recommendedName>
</protein>
<dbReference type="InterPro" id="IPR049539">
    <property type="entry name" value="SPL"/>
</dbReference>
<evidence type="ECO:0000313" key="1">
    <source>
        <dbReference type="EMBL" id="VAW19962.1"/>
    </source>
</evidence>
<dbReference type="AlphaFoldDB" id="A0A3B0U007"/>
<dbReference type="PANTHER" id="PTHR37822:SF1">
    <property type="entry name" value="PHOSPHORYLASE"/>
    <property type="match status" value="1"/>
</dbReference>
<dbReference type="GO" id="GO:0042601">
    <property type="term" value="C:endospore-forming forespore"/>
    <property type="evidence" value="ECO:0007669"/>
    <property type="project" value="TreeGrafter"/>
</dbReference>
<reference evidence="1" key="1">
    <citation type="submission" date="2018-06" db="EMBL/GenBank/DDBJ databases">
        <authorList>
            <person name="Zhirakovskaya E."/>
        </authorList>
    </citation>
    <scope>NUCLEOTIDE SEQUENCE</scope>
</reference>
<dbReference type="GO" id="GO:0003913">
    <property type="term" value="F:DNA photolyase activity"/>
    <property type="evidence" value="ECO:0007669"/>
    <property type="project" value="TreeGrafter"/>
</dbReference>
<evidence type="ECO:0008006" key="2">
    <source>
        <dbReference type="Google" id="ProtNLM"/>
    </source>
</evidence>
<dbReference type="GO" id="GO:0051539">
    <property type="term" value="F:4 iron, 4 sulfur cluster binding"/>
    <property type="evidence" value="ECO:0007669"/>
    <property type="project" value="TreeGrafter"/>
</dbReference>